<reference evidence="2" key="1">
    <citation type="submission" date="2021-03" db="EMBL/GenBank/DDBJ databases">
        <title>Antimicrobial resistance genes in bacteria isolated from Japanese honey, and their potential for conferring macrolide and lincosamide resistance in the American foulbrood pathogen Paenibacillus larvae.</title>
        <authorList>
            <person name="Okamoto M."/>
            <person name="Kumagai M."/>
            <person name="Kanamori H."/>
            <person name="Takamatsu D."/>
        </authorList>
    </citation>
    <scope>NUCLEOTIDE SEQUENCE</scope>
    <source>
        <strain evidence="2">J40TS1</strain>
    </source>
</reference>
<comment type="caution">
    <text evidence="2">The sequence shown here is derived from an EMBL/GenBank/DDBJ whole genome shotgun (WGS) entry which is preliminary data.</text>
</comment>
<organism evidence="2 3">
    <name type="scientific">Paenibacillus montaniterrae</name>
    <dbReference type="NCBI Taxonomy" id="429341"/>
    <lineage>
        <taxon>Bacteria</taxon>
        <taxon>Bacillati</taxon>
        <taxon>Bacillota</taxon>
        <taxon>Bacilli</taxon>
        <taxon>Bacillales</taxon>
        <taxon>Paenibacillaceae</taxon>
        <taxon>Paenibacillus</taxon>
    </lineage>
</organism>
<evidence type="ECO:0000313" key="3">
    <source>
        <dbReference type="Proteomes" id="UP000683139"/>
    </source>
</evidence>
<dbReference type="NCBIfam" id="TIGR00149">
    <property type="entry name" value="TIGR00149_YjbQ"/>
    <property type="match status" value="1"/>
</dbReference>
<dbReference type="InterPro" id="IPR035917">
    <property type="entry name" value="YjbQ-like_sf"/>
</dbReference>
<proteinExistence type="inferred from homology"/>
<gene>
    <name evidence="2" type="primary">yugU</name>
    <name evidence="2" type="ORF">J40TS1_43600</name>
</gene>
<evidence type="ECO:0000313" key="2">
    <source>
        <dbReference type="EMBL" id="GIP18718.1"/>
    </source>
</evidence>
<dbReference type="Gene3D" id="2.60.120.460">
    <property type="entry name" value="YjbQ-like"/>
    <property type="match status" value="1"/>
</dbReference>
<sequence length="135" mass="14961">MAMLDTLTISTQQHDAMIDITSKVKQYVQTTGVKEGQVIIYCPHTTAGITINENADPDVVTDVLRRLDEQYPWHHKLDRHAEGNTAAHLKAITTGSSATVLIHKGELVLGIWQGIYLCEFDGPRARKVVIKVIAD</sequence>
<accession>A0A919YRF4</accession>
<evidence type="ECO:0000256" key="1">
    <source>
        <dbReference type="ARBA" id="ARBA00005534"/>
    </source>
</evidence>
<dbReference type="EMBL" id="BOSE01000010">
    <property type="protein sequence ID" value="GIP18718.1"/>
    <property type="molecule type" value="Genomic_DNA"/>
</dbReference>
<name>A0A919YRF4_9BACL</name>
<dbReference type="Pfam" id="PF01894">
    <property type="entry name" value="YjbQ"/>
    <property type="match status" value="1"/>
</dbReference>
<dbReference type="AlphaFoldDB" id="A0A919YRF4"/>
<dbReference type="InterPro" id="IPR001602">
    <property type="entry name" value="UPF0047_YjbQ-like"/>
</dbReference>
<comment type="similarity">
    <text evidence="1">Belongs to the UPF0047 family.</text>
</comment>
<dbReference type="SUPFAM" id="SSF111038">
    <property type="entry name" value="YjbQ-like"/>
    <property type="match status" value="1"/>
</dbReference>
<dbReference type="PANTHER" id="PTHR30615:SF8">
    <property type="entry name" value="UPF0047 PROTEIN C4A8.02C"/>
    <property type="match status" value="1"/>
</dbReference>
<keyword evidence="3" id="KW-1185">Reference proteome</keyword>
<dbReference type="PIRSF" id="PIRSF004681">
    <property type="entry name" value="UCP004681"/>
    <property type="match status" value="1"/>
</dbReference>
<dbReference type="PANTHER" id="PTHR30615">
    <property type="entry name" value="UNCHARACTERIZED PROTEIN YJBQ-RELATED"/>
    <property type="match status" value="1"/>
</dbReference>
<dbReference type="Proteomes" id="UP000683139">
    <property type="component" value="Unassembled WGS sequence"/>
</dbReference>
<protein>
    <submittedName>
        <fullName evidence="2">UPF0047 protein YugU</fullName>
    </submittedName>
</protein>